<reference evidence="2" key="1">
    <citation type="submission" date="2022-07" db="EMBL/GenBank/DDBJ databases">
        <title>Chromosome-level genome of Muraenolepis orangiensis.</title>
        <authorList>
            <person name="Kim J."/>
        </authorList>
    </citation>
    <scope>NUCLEOTIDE SEQUENCE</scope>
    <source>
        <strain evidence="2">KU_S4_2022</strain>
        <tissue evidence="2">Muscle</tissue>
    </source>
</reference>
<protein>
    <submittedName>
        <fullName evidence="2">Uncharacterized protein</fullName>
    </submittedName>
</protein>
<dbReference type="AlphaFoldDB" id="A0A9Q0EMH6"/>
<name>A0A9Q0EMH6_9TELE</name>
<comment type="caution">
    <text evidence="2">The sequence shown here is derived from an EMBL/GenBank/DDBJ whole genome shotgun (WGS) entry which is preliminary data.</text>
</comment>
<keyword evidence="3" id="KW-1185">Reference proteome</keyword>
<dbReference type="OrthoDB" id="272512at2759"/>
<evidence type="ECO:0000313" key="3">
    <source>
        <dbReference type="Proteomes" id="UP001148018"/>
    </source>
</evidence>
<sequence length="93" mass="10172">MRATPTDAELVQQARRARKLWEDRLGLDDFTLHLGLPHTDTLSQIHKLFDKVVFAALWSGSPTLSGGACVTPPAPAPMAGPVAARSKNDRRRL</sequence>
<dbReference type="Proteomes" id="UP001148018">
    <property type="component" value="Unassembled WGS sequence"/>
</dbReference>
<gene>
    <name evidence="2" type="ORF">NHX12_023639</name>
</gene>
<accession>A0A9Q0EMH6</accession>
<evidence type="ECO:0000256" key="1">
    <source>
        <dbReference type="SAM" id="MobiDB-lite"/>
    </source>
</evidence>
<proteinExistence type="predicted"/>
<evidence type="ECO:0000313" key="2">
    <source>
        <dbReference type="EMBL" id="KAJ3609113.1"/>
    </source>
</evidence>
<dbReference type="EMBL" id="JANIIK010000039">
    <property type="protein sequence ID" value="KAJ3609113.1"/>
    <property type="molecule type" value="Genomic_DNA"/>
</dbReference>
<organism evidence="2 3">
    <name type="scientific">Muraenolepis orangiensis</name>
    <name type="common">Patagonian moray cod</name>
    <dbReference type="NCBI Taxonomy" id="630683"/>
    <lineage>
        <taxon>Eukaryota</taxon>
        <taxon>Metazoa</taxon>
        <taxon>Chordata</taxon>
        <taxon>Craniata</taxon>
        <taxon>Vertebrata</taxon>
        <taxon>Euteleostomi</taxon>
        <taxon>Actinopterygii</taxon>
        <taxon>Neopterygii</taxon>
        <taxon>Teleostei</taxon>
        <taxon>Neoteleostei</taxon>
        <taxon>Acanthomorphata</taxon>
        <taxon>Zeiogadaria</taxon>
        <taxon>Gadariae</taxon>
        <taxon>Gadiformes</taxon>
        <taxon>Muraenolepidoidei</taxon>
        <taxon>Muraenolepididae</taxon>
        <taxon>Muraenolepis</taxon>
    </lineage>
</organism>
<feature type="region of interest" description="Disordered" evidence="1">
    <location>
        <begin position="71"/>
        <end position="93"/>
    </location>
</feature>